<dbReference type="Proteomes" id="UP000237433">
    <property type="component" value="Unassembled WGS sequence"/>
</dbReference>
<dbReference type="SUPFAM" id="SSF52540">
    <property type="entry name" value="P-loop containing nucleoside triphosphate hydrolases"/>
    <property type="match status" value="1"/>
</dbReference>
<accession>A0ABD6VWB8</accession>
<dbReference type="EMBL" id="LGIY01000055">
    <property type="protein sequence ID" value="POE38447.1"/>
    <property type="molecule type" value="Genomic_DNA"/>
</dbReference>
<sequence>MISHQFGLRSMSGVVFMMDNSKMELNKAVKEVGEMKETGDFKKYIDEIYFPFYKNFVQFSKITFEYPLTVIVGKNGSGKSSILHALYGCPLNNTPSKYWFSSATDPIQDGNGKNMSQSFVYSYHDSGIYNQVIMKRSSRPGTKTKRRDPDYWETDKPRKKYRMQIMKRCPPIEWNNLYIDFRQELSAYDKFFYFGDISGLKSATKQEFVRAVSPQLQRALDDNEKIYRVNGREQNQKSVTLSNEELHFISKILGVRYVAGKLIRHHFYRNWGDTALVTKNDLSYTEAHAGSGEFAVISLVHQLSLLKKNDSRLIILPRLHN</sequence>
<feature type="domain" description="Rad50/SbcC-type AAA" evidence="1">
    <location>
        <begin position="54"/>
        <end position="236"/>
    </location>
</feature>
<comment type="caution">
    <text evidence="2">The sequence shown here is derived from an EMBL/GenBank/DDBJ whole genome shotgun (WGS) entry which is preliminary data.</text>
</comment>
<evidence type="ECO:0000313" key="3">
    <source>
        <dbReference type="Proteomes" id="UP000237433"/>
    </source>
</evidence>
<proteinExistence type="predicted"/>
<gene>
    <name evidence="2" type="ORF">ACX51_15630</name>
</gene>
<evidence type="ECO:0000259" key="1">
    <source>
        <dbReference type="Pfam" id="PF13476"/>
    </source>
</evidence>
<dbReference type="Gene3D" id="3.40.50.300">
    <property type="entry name" value="P-loop containing nucleotide triphosphate hydrolases"/>
    <property type="match status" value="1"/>
</dbReference>
<name>A0ABD6VWB8_LACPA</name>
<organism evidence="2 3">
    <name type="scientific">Lacticaseibacillus paracasei</name>
    <name type="common">Lactobacillus paracasei</name>
    <dbReference type="NCBI Taxonomy" id="1597"/>
    <lineage>
        <taxon>Bacteria</taxon>
        <taxon>Bacillati</taxon>
        <taxon>Bacillota</taxon>
        <taxon>Bacilli</taxon>
        <taxon>Lactobacillales</taxon>
        <taxon>Lactobacillaceae</taxon>
        <taxon>Lacticaseibacillus</taxon>
    </lineage>
</organism>
<dbReference type="InterPro" id="IPR038729">
    <property type="entry name" value="Rad50/SbcC_AAA"/>
</dbReference>
<dbReference type="AlphaFoldDB" id="A0ABD6VWB8"/>
<dbReference type="Pfam" id="PF13476">
    <property type="entry name" value="AAA_23"/>
    <property type="match status" value="1"/>
</dbReference>
<evidence type="ECO:0000313" key="2">
    <source>
        <dbReference type="EMBL" id="POE38447.1"/>
    </source>
</evidence>
<dbReference type="InterPro" id="IPR027417">
    <property type="entry name" value="P-loop_NTPase"/>
</dbReference>
<reference evidence="2 3" key="1">
    <citation type="journal article" date="2015" name="J. Am. Soc. Brew. Chem.">
        <title>Dissolved carbon dioxide selects for lactic acid bacteria able to grow in and spoil packaged beer.</title>
        <authorList>
            <person name="Bergsveinson J."/>
            <person name="Redekop A."/>
            <person name="Zoerb S."/>
            <person name="Ziola B."/>
        </authorList>
    </citation>
    <scope>NUCLEOTIDE SEQUENCE [LARGE SCALE GENOMIC DNA]</scope>
    <source>
        <strain evidence="2 3">CCC B1205</strain>
    </source>
</reference>
<protein>
    <recommendedName>
        <fullName evidence="1">Rad50/SbcC-type AAA domain-containing protein</fullName>
    </recommendedName>
</protein>